<organism evidence="2 3">
    <name type="scientific">Ficus carica</name>
    <name type="common">Common fig</name>
    <dbReference type="NCBI Taxonomy" id="3494"/>
    <lineage>
        <taxon>Eukaryota</taxon>
        <taxon>Viridiplantae</taxon>
        <taxon>Streptophyta</taxon>
        <taxon>Embryophyta</taxon>
        <taxon>Tracheophyta</taxon>
        <taxon>Spermatophyta</taxon>
        <taxon>Magnoliopsida</taxon>
        <taxon>eudicotyledons</taxon>
        <taxon>Gunneridae</taxon>
        <taxon>Pentapetalae</taxon>
        <taxon>rosids</taxon>
        <taxon>fabids</taxon>
        <taxon>Rosales</taxon>
        <taxon>Moraceae</taxon>
        <taxon>Ficeae</taxon>
        <taxon>Ficus</taxon>
    </lineage>
</organism>
<gene>
    <name evidence="2" type="ORF">TIFTF001_054118</name>
</gene>
<dbReference type="Proteomes" id="UP001187192">
    <property type="component" value="Unassembled WGS sequence"/>
</dbReference>
<name>A0AA88JET1_FICCA</name>
<feature type="compositionally biased region" description="Basic and acidic residues" evidence="1">
    <location>
        <begin position="11"/>
        <end position="32"/>
    </location>
</feature>
<comment type="caution">
    <text evidence="2">The sequence shown here is derived from an EMBL/GenBank/DDBJ whole genome shotgun (WGS) entry which is preliminary data.</text>
</comment>
<feature type="region of interest" description="Disordered" evidence="1">
    <location>
        <begin position="1"/>
        <end position="47"/>
    </location>
</feature>
<evidence type="ECO:0000256" key="1">
    <source>
        <dbReference type="SAM" id="MobiDB-lite"/>
    </source>
</evidence>
<reference evidence="2" key="1">
    <citation type="submission" date="2023-07" db="EMBL/GenBank/DDBJ databases">
        <title>draft genome sequence of fig (Ficus carica).</title>
        <authorList>
            <person name="Takahashi T."/>
            <person name="Nishimura K."/>
        </authorList>
    </citation>
    <scope>NUCLEOTIDE SEQUENCE</scope>
</reference>
<feature type="compositionally biased region" description="Polar residues" evidence="1">
    <location>
        <begin position="218"/>
        <end position="240"/>
    </location>
</feature>
<protein>
    <submittedName>
        <fullName evidence="2">Uncharacterized protein</fullName>
    </submittedName>
</protein>
<dbReference type="EMBL" id="BTGU01013970">
    <property type="protein sequence ID" value="GMN71569.1"/>
    <property type="molecule type" value="Genomic_DNA"/>
</dbReference>
<feature type="compositionally biased region" description="Basic residues" evidence="1">
    <location>
        <begin position="1"/>
        <end position="10"/>
    </location>
</feature>
<sequence length="248" mass="27781">MLKQPPAKKLKASEKTAKKEPGKRKNEQDKAIALESSNDPQVTEEEEEADVEIQGHLDEFSWDGLKCILKEIGLIYRSTDKAVERRVRIRELKATDRKSAEKLLDIERKFKDACTSADDVIKEFHTLNGKAKKGAEMMKSMVDRFDKATAENDALRESIEQKEGDIAGLITRTVGEYEKATFKARYELLKEYKQGLLVDVDAAEEIELNKKSLAEAEASTSAPRTTVEPSTSAVSSTTDKLNPAAFKR</sequence>
<proteinExistence type="predicted"/>
<feature type="region of interest" description="Disordered" evidence="1">
    <location>
        <begin position="213"/>
        <end position="248"/>
    </location>
</feature>
<dbReference type="AlphaFoldDB" id="A0AA88JET1"/>
<accession>A0AA88JET1</accession>
<evidence type="ECO:0000313" key="3">
    <source>
        <dbReference type="Proteomes" id="UP001187192"/>
    </source>
</evidence>
<keyword evidence="3" id="KW-1185">Reference proteome</keyword>
<evidence type="ECO:0000313" key="2">
    <source>
        <dbReference type="EMBL" id="GMN71569.1"/>
    </source>
</evidence>